<reference evidence="3 4" key="1">
    <citation type="submission" date="2016-10" db="EMBL/GenBank/DDBJ databases">
        <authorList>
            <person name="de Groot N.N."/>
        </authorList>
    </citation>
    <scope>NUCLEOTIDE SEQUENCE [LARGE SCALE GENOMIC DNA]</scope>
    <source>
        <strain evidence="3 4">M79</strain>
    </source>
</reference>
<gene>
    <name evidence="2" type="ORF">ikelab_16710</name>
    <name evidence="3" type="ORF">SAMN05216438_12016</name>
</gene>
<dbReference type="OrthoDB" id="9850891at2"/>
<keyword evidence="1" id="KW-0472">Membrane</keyword>
<feature type="transmembrane region" description="Helical" evidence="1">
    <location>
        <begin position="55"/>
        <end position="73"/>
    </location>
</feature>
<organism evidence="3 4">
    <name type="scientific">Lactococcus garvieae</name>
    <dbReference type="NCBI Taxonomy" id="1363"/>
    <lineage>
        <taxon>Bacteria</taxon>
        <taxon>Bacillati</taxon>
        <taxon>Bacillota</taxon>
        <taxon>Bacilli</taxon>
        <taxon>Lactobacillales</taxon>
        <taxon>Streptococcaceae</taxon>
        <taxon>Lactococcus</taxon>
    </lineage>
</organism>
<keyword evidence="1" id="KW-0812">Transmembrane</keyword>
<dbReference type="EMBL" id="BLXU01000010">
    <property type="protein sequence ID" value="GFO52396.1"/>
    <property type="molecule type" value="Genomic_DNA"/>
</dbReference>
<proteinExistence type="predicted"/>
<sequence>MVTQESVLQIIQNIINFLMIVGIGVAVLSAIVALVVSFFAGERTKETWYGNCKKAFVIGVLIVLIPGLFKLVLDWVGQGDKYQLPSGSITLPLRSIASDILMMK</sequence>
<dbReference type="Proteomes" id="UP000504756">
    <property type="component" value="Unassembled WGS sequence"/>
</dbReference>
<protein>
    <submittedName>
        <fullName evidence="3">Uncharacterized protein</fullName>
    </submittedName>
</protein>
<dbReference type="AlphaFoldDB" id="A0A1I4IU94"/>
<evidence type="ECO:0000313" key="3">
    <source>
        <dbReference type="EMBL" id="SFL57336.1"/>
    </source>
</evidence>
<dbReference type="Proteomes" id="UP000181969">
    <property type="component" value="Unassembled WGS sequence"/>
</dbReference>
<name>A0A1I4IU94_9LACT</name>
<dbReference type="EMBL" id="FOTJ01000020">
    <property type="protein sequence ID" value="SFL57336.1"/>
    <property type="molecule type" value="Genomic_DNA"/>
</dbReference>
<evidence type="ECO:0000313" key="5">
    <source>
        <dbReference type="Proteomes" id="UP000504756"/>
    </source>
</evidence>
<accession>A0A1I4IU94</accession>
<keyword evidence="1" id="KW-1133">Transmembrane helix</keyword>
<reference evidence="2 5" key="2">
    <citation type="submission" date="2020-06" db="EMBL/GenBank/DDBJ databases">
        <title>Draft genome sequence of Lactic acid bacteria from Okinawan-style tofu.</title>
        <authorList>
            <person name="Takara I."/>
            <person name="Ikematsu S."/>
        </authorList>
    </citation>
    <scope>NUCLEOTIDE SEQUENCE [LARGE SCALE GENOMIC DNA]</scope>
    <source>
        <strain evidence="2">Lg38</strain>
        <strain evidence="5">lg38</strain>
    </source>
</reference>
<dbReference type="RefSeq" id="WP_017371052.1">
    <property type="nucleotide sequence ID" value="NC_016982.1"/>
</dbReference>
<evidence type="ECO:0000313" key="2">
    <source>
        <dbReference type="EMBL" id="GFO52396.1"/>
    </source>
</evidence>
<feature type="transmembrane region" description="Helical" evidence="1">
    <location>
        <begin position="14"/>
        <end position="40"/>
    </location>
</feature>
<evidence type="ECO:0000313" key="4">
    <source>
        <dbReference type="Proteomes" id="UP000181969"/>
    </source>
</evidence>
<evidence type="ECO:0000256" key="1">
    <source>
        <dbReference type="SAM" id="Phobius"/>
    </source>
</evidence>